<dbReference type="RefSeq" id="WP_367624321.1">
    <property type="nucleotide sequence ID" value="NZ_JBFNQD010000003.1"/>
</dbReference>
<evidence type="ECO:0000256" key="1">
    <source>
        <dbReference type="ARBA" id="ARBA00023015"/>
    </source>
</evidence>
<keyword evidence="3" id="KW-0804">Transcription</keyword>
<proteinExistence type="predicted"/>
<dbReference type="Gene3D" id="1.10.357.10">
    <property type="entry name" value="Tetracycline Repressor, domain 2"/>
    <property type="match status" value="1"/>
</dbReference>
<organism evidence="6 7">
    <name type="scientific">Labrys neptuniae</name>
    <dbReference type="NCBI Taxonomy" id="376174"/>
    <lineage>
        <taxon>Bacteria</taxon>
        <taxon>Pseudomonadati</taxon>
        <taxon>Pseudomonadota</taxon>
        <taxon>Alphaproteobacteria</taxon>
        <taxon>Hyphomicrobiales</taxon>
        <taxon>Xanthobacteraceae</taxon>
        <taxon>Labrys</taxon>
    </lineage>
</organism>
<dbReference type="InterPro" id="IPR054156">
    <property type="entry name" value="YxaF_TetR_C"/>
</dbReference>
<dbReference type="Pfam" id="PF00440">
    <property type="entry name" value="TetR_N"/>
    <property type="match status" value="1"/>
</dbReference>
<dbReference type="EMBL" id="JBFNQD010000003">
    <property type="protein sequence ID" value="MEW9306614.1"/>
    <property type="molecule type" value="Genomic_DNA"/>
</dbReference>
<comment type="caution">
    <text evidence="6">The sequence shown here is derived from an EMBL/GenBank/DDBJ whole genome shotgun (WGS) entry which is preliminary data.</text>
</comment>
<evidence type="ECO:0000259" key="5">
    <source>
        <dbReference type="PROSITE" id="PS50977"/>
    </source>
</evidence>
<dbReference type="InterPro" id="IPR036271">
    <property type="entry name" value="Tet_transcr_reg_TetR-rel_C_sf"/>
</dbReference>
<evidence type="ECO:0000256" key="3">
    <source>
        <dbReference type="ARBA" id="ARBA00023163"/>
    </source>
</evidence>
<dbReference type="Proteomes" id="UP001555786">
    <property type="component" value="Unassembled WGS sequence"/>
</dbReference>
<gene>
    <name evidence="6" type="ORF">ABXS05_13770</name>
</gene>
<dbReference type="SUPFAM" id="SSF46689">
    <property type="entry name" value="Homeodomain-like"/>
    <property type="match status" value="1"/>
</dbReference>
<evidence type="ECO:0000256" key="4">
    <source>
        <dbReference type="PROSITE-ProRule" id="PRU00335"/>
    </source>
</evidence>
<keyword evidence="2 4" id="KW-0238">DNA-binding</keyword>
<reference evidence="6 7" key="1">
    <citation type="submission" date="2024-07" db="EMBL/GenBank/DDBJ databases">
        <title>Description of Labrys sedimenti sp. nov., isolated from a diclofenac-degrading enrichment culture.</title>
        <authorList>
            <person name="Tancsics A."/>
            <person name="Csepanyi A."/>
        </authorList>
    </citation>
    <scope>NUCLEOTIDE SEQUENCE [LARGE SCALE GENOMIC DNA]</scope>
    <source>
        <strain evidence="6 7">LMG 23578</strain>
    </source>
</reference>
<keyword evidence="1" id="KW-0805">Transcription regulation</keyword>
<dbReference type="InterPro" id="IPR001647">
    <property type="entry name" value="HTH_TetR"/>
</dbReference>
<sequence length="186" mass="20227">MMKTVRERADIIPALTEVFRSHGYEGASLALIGQQTGLGKGSLYNFFPGGKEEMAAAVLEHIDGWFRSHVFESLRATTDPAAAISAMFEATDRYFHSGGRVCIVGIFALSDVRDRFADAINAYFAEWRDALAEALRRLGKEPDLADALAEDIVAGIQGALVTARALGDPALFGRRLARLKTLIPLD</sequence>
<dbReference type="PANTHER" id="PTHR47506:SF1">
    <property type="entry name" value="HTH-TYPE TRANSCRIPTIONAL REGULATOR YJDC"/>
    <property type="match status" value="1"/>
</dbReference>
<keyword evidence="7" id="KW-1185">Reference proteome</keyword>
<dbReference type="PANTHER" id="PTHR47506">
    <property type="entry name" value="TRANSCRIPTIONAL REGULATORY PROTEIN"/>
    <property type="match status" value="1"/>
</dbReference>
<accession>A0ABV3PLV0</accession>
<dbReference type="SUPFAM" id="SSF48498">
    <property type="entry name" value="Tetracyclin repressor-like, C-terminal domain"/>
    <property type="match status" value="1"/>
</dbReference>
<dbReference type="PROSITE" id="PS50977">
    <property type="entry name" value="HTH_TETR_2"/>
    <property type="match status" value="1"/>
</dbReference>
<evidence type="ECO:0000313" key="7">
    <source>
        <dbReference type="Proteomes" id="UP001555786"/>
    </source>
</evidence>
<dbReference type="Pfam" id="PF21993">
    <property type="entry name" value="TetR_C_13_2"/>
    <property type="match status" value="1"/>
</dbReference>
<feature type="DNA-binding region" description="H-T-H motif" evidence="4">
    <location>
        <begin position="28"/>
        <end position="47"/>
    </location>
</feature>
<evidence type="ECO:0000313" key="6">
    <source>
        <dbReference type="EMBL" id="MEW9306614.1"/>
    </source>
</evidence>
<protein>
    <submittedName>
        <fullName evidence="6">TetR/AcrR family transcriptional regulator</fullName>
    </submittedName>
</protein>
<name>A0ABV3PLV0_9HYPH</name>
<evidence type="ECO:0000256" key="2">
    <source>
        <dbReference type="ARBA" id="ARBA00023125"/>
    </source>
</evidence>
<feature type="domain" description="HTH tetR-type" evidence="5">
    <location>
        <begin position="5"/>
        <end position="65"/>
    </location>
</feature>
<dbReference type="InterPro" id="IPR009057">
    <property type="entry name" value="Homeodomain-like_sf"/>
</dbReference>